<dbReference type="PANTHER" id="PTHR47959">
    <property type="entry name" value="ATP-DEPENDENT RNA HELICASE RHLE-RELATED"/>
    <property type="match status" value="1"/>
</dbReference>
<proteinExistence type="inferred from homology"/>
<evidence type="ECO:0000256" key="9">
    <source>
        <dbReference type="ARBA" id="ARBA00022806"/>
    </source>
</evidence>
<evidence type="ECO:0000256" key="3">
    <source>
        <dbReference type="ARBA" id="ARBA00006517"/>
    </source>
</evidence>
<keyword evidence="12" id="KW-0539">Nucleus</keyword>
<feature type="compositionally biased region" description="Basic and acidic residues" evidence="13">
    <location>
        <begin position="138"/>
        <end position="150"/>
    </location>
</feature>
<feature type="compositionally biased region" description="Basic and acidic residues" evidence="13">
    <location>
        <begin position="877"/>
        <end position="887"/>
    </location>
</feature>
<dbReference type="Proteomes" id="UP000308365">
    <property type="component" value="Unassembled WGS sequence"/>
</dbReference>
<evidence type="ECO:0000256" key="7">
    <source>
        <dbReference type="ARBA" id="ARBA00022741"/>
    </source>
</evidence>
<evidence type="ECO:0000259" key="14">
    <source>
        <dbReference type="PROSITE" id="PS51192"/>
    </source>
</evidence>
<feature type="compositionally biased region" description="Basic and acidic residues" evidence="13">
    <location>
        <begin position="56"/>
        <end position="69"/>
    </location>
</feature>
<feature type="region of interest" description="Disordered" evidence="13">
    <location>
        <begin position="756"/>
        <end position="920"/>
    </location>
</feature>
<dbReference type="InterPro" id="IPR035979">
    <property type="entry name" value="RBD_domain_sf"/>
</dbReference>
<dbReference type="Gene3D" id="3.30.70.2280">
    <property type="match status" value="2"/>
</dbReference>
<dbReference type="EC" id="3.6.4.13" evidence="4"/>
<dbReference type="Pfam" id="PF26142">
    <property type="entry name" value="DD_DDX21-DDX50"/>
    <property type="match status" value="2"/>
</dbReference>
<evidence type="ECO:0000256" key="10">
    <source>
        <dbReference type="ARBA" id="ARBA00022840"/>
    </source>
</evidence>
<evidence type="ECO:0000256" key="11">
    <source>
        <dbReference type="ARBA" id="ARBA00022884"/>
    </source>
</evidence>
<dbReference type="InterPro" id="IPR050079">
    <property type="entry name" value="DEAD_box_RNA_helicase"/>
</dbReference>
<evidence type="ECO:0000256" key="12">
    <source>
        <dbReference type="ARBA" id="ARBA00023242"/>
    </source>
</evidence>
<protein>
    <recommendedName>
        <fullName evidence="4">RNA helicase</fullName>
        <ecNumber evidence="4">3.6.4.13</ecNumber>
    </recommendedName>
</protein>
<dbReference type="FunFam" id="3.30.70.2280:FF:000001">
    <property type="entry name" value="ATP-dependent RNA helicase DDX50"/>
    <property type="match status" value="1"/>
</dbReference>
<evidence type="ECO:0000313" key="16">
    <source>
        <dbReference type="EMBL" id="TKC51606.1"/>
    </source>
</evidence>
<accession>A0A4U1FQY9</accession>
<evidence type="ECO:0000259" key="15">
    <source>
        <dbReference type="PROSITE" id="PS51194"/>
    </source>
</evidence>
<comment type="similarity">
    <text evidence="3">Belongs to the DEAD box helicase family. DDX21/DDX50 subfamily.</text>
</comment>
<keyword evidence="5" id="KW-0963">Cytoplasm</keyword>
<keyword evidence="8" id="KW-0378">Hydrolase</keyword>
<keyword evidence="9" id="KW-0347">Helicase</keyword>
<evidence type="ECO:0000313" key="17">
    <source>
        <dbReference type="Proteomes" id="UP000308365"/>
    </source>
</evidence>
<feature type="domain" description="Helicase ATP-binding" evidence="14">
    <location>
        <begin position="186"/>
        <end position="319"/>
    </location>
</feature>
<dbReference type="InterPro" id="IPR012562">
    <property type="entry name" value="GUCT"/>
</dbReference>
<dbReference type="GO" id="GO:0003723">
    <property type="term" value="F:RNA binding"/>
    <property type="evidence" value="ECO:0007669"/>
    <property type="project" value="UniProtKB-KW"/>
</dbReference>
<evidence type="ECO:0000256" key="1">
    <source>
        <dbReference type="ARBA" id="ARBA00004496"/>
    </source>
</evidence>
<dbReference type="InterPro" id="IPR001650">
    <property type="entry name" value="Helicase_C-like"/>
</dbReference>
<dbReference type="Gene3D" id="3.40.50.300">
    <property type="entry name" value="P-loop containing nucleotide triphosphate hydrolases"/>
    <property type="match status" value="4"/>
</dbReference>
<dbReference type="InterPro" id="IPR014001">
    <property type="entry name" value="Helicase_ATP-bd"/>
</dbReference>
<dbReference type="EMBL" id="RWIC01000049">
    <property type="protein sequence ID" value="TKC51606.1"/>
    <property type="molecule type" value="Genomic_DNA"/>
</dbReference>
<dbReference type="GO" id="GO:0005829">
    <property type="term" value="C:cytosol"/>
    <property type="evidence" value="ECO:0007669"/>
    <property type="project" value="TreeGrafter"/>
</dbReference>
<dbReference type="SUPFAM" id="SSF52540">
    <property type="entry name" value="P-loop containing nucleoside triphosphate hydrolases"/>
    <property type="match status" value="3"/>
</dbReference>
<dbReference type="InterPro" id="IPR011545">
    <property type="entry name" value="DEAD/DEAH_box_helicase_dom"/>
</dbReference>
<keyword evidence="11" id="KW-0694">RNA-binding</keyword>
<dbReference type="PROSITE" id="PS51194">
    <property type="entry name" value="HELICASE_CTER"/>
    <property type="match status" value="2"/>
</dbReference>
<dbReference type="Pfam" id="PF00270">
    <property type="entry name" value="DEAD"/>
    <property type="match status" value="2"/>
</dbReference>
<dbReference type="Pfam" id="PF08152">
    <property type="entry name" value="GUCT"/>
    <property type="match status" value="2"/>
</dbReference>
<organism evidence="16 17">
    <name type="scientific">Monodon monoceros</name>
    <name type="common">Narwhal</name>
    <name type="synonym">Ceratodon monodon</name>
    <dbReference type="NCBI Taxonomy" id="40151"/>
    <lineage>
        <taxon>Eukaryota</taxon>
        <taxon>Metazoa</taxon>
        <taxon>Chordata</taxon>
        <taxon>Craniata</taxon>
        <taxon>Vertebrata</taxon>
        <taxon>Euteleostomi</taxon>
        <taxon>Mammalia</taxon>
        <taxon>Eutheria</taxon>
        <taxon>Laurasiatheria</taxon>
        <taxon>Artiodactyla</taxon>
        <taxon>Whippomorpha</taxon>
        <taxon>Cetacea</taxon>
        <taxon>Odontoceti</taxon>
        <taxon>Monodontidae</taxon>
        <taxon>Monodon</taxon>
    </lineage>
</organism>
<keyword evidence="6" id="KW-0597">Phosphoprotein</keyword>
<feature type="domain" description="Helicase C-terminal" evidence="15">
    <location>
        <begin position="352"/>
        <end position="496"/>
    </location>
</feature>
<comment type="caution">
    <text evidence="16">The sequence shown here is derived from an EMBL/GenBank/DDBJ whole genome shotgun (WGS) entry which is preliminary data.</text>
</comment>
<keyword evidence="7" id="KW-0547">Nucleotide-binding</keyword>
<keyword evidence="10" id="KW-0067">ATP-binding</keyword>
<feature type="compositionally biased region" description="Basic and acidic residues" evidence="13">
    <location>
        <begin position="1316"/>
        <end position="1353"/>
    </location>
</feature>
<evidence type="ECO:0000256" key="13">
    <source>
        <dbReference type="SAM" id="MobiDB-lite"/>
    </source>
</evidence>
<evidence type="ECO:0000256" key="2">
    <source>
        <dbReference type="ARBA" id="ARBA00004604"/>
    </source>
</evidence>
<feature type="region of interest" description="Disordered" evidence="13">
    <location>
        <begin position="1312"/>
        <end position="1384"/>
    </location>
</feature>
<reference evidence="17" key="1">
    <citation type="journal article" date="2019" name="IScience">
        <title>Narwhal Genome Reveals Long-Term Low Genetic Diversity despite Current Large Abundance Size.</title>
        <authorList>
            <person name="Westbury M.V."/>
            <person name="Petersen B."/>
            <person name="Garde E."/>
            <person name="Heide-Jorgensen M.P."/>
            <person name="Lorenzen E.D."/>
        </authorList>
    </citation>
    <scope>NUCLEOTIDE SEQUENCE [LARGE SCALE GENOMIC DNA]</scope>
</reference>
<feature type="non-terminal residue" evidence="16">
    <location>
        <position position="1"/>
    </location>
</feature>
<feature type="domain" description="Helicase C-terminal" evidence="15">
    <location>
        <begin position="1005"/>
        <end position="1189"/>
    </location>
</feature>
<feature type="domain" description="Helicase ATP-binding" evidence="14">
    <location>
        <begin position="978"/>
        <end position="1204"/>
    </location>
</feature>
<dbReference type="CDD" id="cd12936">
    <property type="entry name" value="GUCT_RHII_Gualpha_beta"/>
    <property type="match status" value="2"/>
</dbReference>
<dbReference type="CDD" id="cd18787">
    <property type="entry name" value="SF2_C_DEAD"/>
    <property type="match status" value="1"/>
</dbReference>
<dbReference type="InterPro" id="IPR027417">
    <property type="entry name" value="P-loop_NTPase"/>
</dbReference>
<feature type="compositionally biased region" description="Basic residues" evidence="13">
    <location>
        <begin position="766"/>
        <end position="775"/>
    </location>
</feature>
<name>A0A4U1FQY9_MONMO</name>
<dbReference type="Pfam" id="PF00271">
    <property type="entry name" value="Helicase_C"/>
    <property type="match status" value="1"/>
</dbReference>
<dbReference type="GO" id="GO:0003724">
    <property type="term" value="F:RNA helicase activity"/>
    <property type="evidence" value="ECO:0007669"/>
    <property type="project" value="UniProtKB-EC"/>
</dbReference>
<gene>
    <name evidence="16" type="ORF">EI555_008922</name>
</gene>
<comment type="subcellular location">
    <subcellularLocation>
        <location evidence="1">Cytoplasm</location>
    </subcellularLocation>
    <subcellularLocation>
        <location evidence="2">Nucleus</location>
        <location evidence="2">Nucleolus</location>
    </subcellularLocation>
</comment>
<dbReference type="GO" id="GO:0016787">
    <property type="term" value="F:hydrolase activity"/>
    <property type="evidence" value="ECO:0007669"/>
    <property type="project" value="UniProtKB-KW"/>
</dbReference>
<dbReference type="PROSITE" id="PS51192">
    <property type="entry name" value="HELICASE_ATP_BIND_1"/>
    <property type="match status" value="2"/>
</dbReference>
<evidence type="ECO:0000256" key="4">
    <source>
        <dbReference type="ARBA" id="ARBA00012552"/>
    </source>
</evidence>
<evidence type="ECO:0000256" key="5">
    <source>
        <dbReference type="ARBA" id="ARBA00022490"/>
    </source>
</evidence>
<dbReference type="SMART" id="SM00490">
    <property type="entry name" value="HELICc"/>
    <property type="match status" value="2"/>
</dbReference>
<dbReference type="GO" id="GO:0005524">
    <property type="term" value="F:ATP binding"/>
    <property type="evidence" value="ECO:0007669"/>
    <property type="project" value="UniProtKB-KW"/>
</dbReference>
<evidence type="ECO:0000256" key="6">
    <source>
        <dbReference type="ARBA" id="ARBA00022553"/>
    </source>
</evidence>
<dbReference type="FunFam" id="3.40.50.300:FF:001045">
    <property type="entry name" value="ATP-dependent RNA helicase DDX50 isoform X1"/>
    <property type="match status" value="1"/>
</dbReference>
<dbReference type="PANTHER" id="PTHR47959:SF19">
    <property type="entry name" value="NUCLEOLAR RNA HELICASE 2-A"/>
    <property type="match status" value="1"/>
</dbReference>
<dbReference type="SMART" id="SM00487">
    <property type="entry name" value="DEXDc"/>
    <property type="match status" value="2"/>
</dbReference>
<sequence>VVVAAVPRGRRRQQWRRMMPGKLLWGDIMELEAPLEETESQRKERQKSDRRKSRHHYDSDEKSETRENGVADDLDAPKPKKTKMKEKLNGDTEEGCNRLSDEFSKSHKSRRKDLSNGDIDEYEKKSKRVSSLASSTHKSSENKLEETLTREQKEGAFSNFPISEETIKLLKGRGVTYLFPIQVKTFGPVYEGKDLIAQARTGTGKTFSFAIPLIERLQRNQETIKKSRSPKVLVLAPTRELANQVAKDFKDITRKLSVACFYGGTSYQSQINHIRNGIDILVGTPGHSEDNPQTLLFSATCPQWVYKVAKKYMKSRYEQVDLVGKMTQKAATTVEHLAIQCHWSQRPAVIGDVLQVYSGSEGRAIIFCETKKNVTEMAMNPHIKQNAQCLHGDIAQSQREITLKGFREGSFKVLVATNVAARGLDIPEVDLVIQSSPPQDVESYIHRSGRTGRAGRTGICICFYQPRERGQLRYVEQKAGITFKRVGVPSTMDLVKSKSMDAIRSLACVSYAAVDFFRPSAQRLIEEKGAVDALAAALAHISGASSFEPRSLITSDKGFVTMTLESPEEIQDVSCAWKELNRKLSSNAVSQITRMCLLKGNMGVCFDAPTTESERQSGMIQTGYSQCQPSCLKLKNIMMEAHLLIPDRGVAGQVAGQAGRAGQVVDLVAGQVDRVDRGVGQEVDKMVEDEVGTEISQEAGAANGVLTGIPPRVAAALELPRAPQTLGTFRFRRIRFATGMMPGKLLSEAELESDTAMAKVEMPRKRNEKKGKKEKPKSNKTEEAAEEKDETISPKAKKVKKKAGPFEADMSSPKSKKAKKKEEPSQDDIISPKTKSAKKSKEPREKTVVSPKTKKLIKNEEPSENDLGVPKSKKMKKEKEMNGEIGEKSPNLKNGFPRSGPDSDSKEAASEESNSELEQEITVEQKEGAFSNFPISEETIKLLKVWLGLLRIAVSDNMVHLFTARGVTFLFPIQAKTFHHVYSGKDLIAQARTGTGKTFSFAIPLVEKLQGELQDRKRGRAPQVLVLTPTRELAGQVSRDFSDITKKLAVACFYGGTPYGGQIERMRNGIDILVGTPGRIKDHLQNGKLELTKLKHVVLDEVDQMLDMGFADQVEEILCVAYKKGKLHIQELDVESYIHRSGRTGRAGRTGICVCFYQHKEEYQLAQVEQKAGIKFKRIGVPSATEIIKASSKDAIRLLDSVPPTAIVHFKQSAEKLIEEKGAVEALAAALAHISGATSVNQRSLINSDVGFVTMILQCSIEMPNISYAWKELKEQLGEDIDSKVKGMVFLKGKQEKWHDSRRWQLSVATEQPELEGPREGYRSFRGQREGNRNFRGQREGNRGLRGQRERNRSFRGQRSGGGNKSNRFQNKGQKRNFSKAFGQ</sequence>
<evidence type="ECO:0000256" key="8">
    <source>
        <dbReference type="ARBA" id="ARBA00022801"/>
    </source>
</evidence>
<feature type="compositionally biased region" description="Basic and acidic residues" evidence="13">
    <location>
        <begin position="85"/>
        <end position="105"/>
    </location>
</feature>
<feature type="region of interest" description="Disordered" evidence="13">
    <location>
        <begin position="33"/>
        <end position="150"/>
    </location>
</feature>
<dbReference type="GO" id="GO:0005730">
    <property type="term" value="C:nucleolus"/>
    <property type="evidence" value="ECO:0007669"/>
    <property type="project" value="UniProtKB-SubCell"/>
</dbReference>
<dbReference type="InterPro" id="IPR059027">
    <property type="entry name" value="DD_DDX21-DDX50"/>
</dbReference>
<dbReference type="SUPFAM" id="SSF54928">
    <property type="entry name" value="RNA-binding domain, RBD"/>
    <property type="match status" value="2"/>
</dbReference>